<dbReference type="InterPro" id="IPR018060">
    <property type="entry name" value="HTH_AraC"/>
</dbReference>
<dbReference type="SMART" id="SM00342">
    <property type="entry name" value="HTH_ARAC"/>
    <property type="match status" value="1"/>
</dbReference>
<dbReference type="PROSITE" id="PS01124">
    <property type="entry name" value="HTH_ARAC_FAMILY_2"/>
    <property type="match status" value="1"/>
</dbReference>
<dbReference type="Proteomes" id="UP000193804">
    <property type="component" value="Unassembled WGS sequence"/>
</dbReference>
<dbReference type="InterPro" id="IPR020449">
    <property type="entry name" value="Tscrpt_reg_AraC-type_HTH"/>
</dbReference>
<dbReference type="SUPFAM" id="SSF46689">
    <property type="entry name" value="Homeodomain-like"/>
    <property type="match status" value="1"/>
</dbReference>
<proteinExistence type="predicted"/>
<reference evidence="6" key="1">
    <citation type="submission" date="2017-04" db="EMBL/GenBank/DDBJ databases">
        <authorList>
            <person name="Varghese N."/>
            <person name="Submissions S."/>
        </authorList>
    </citation>
    <scope>NUCLEOTIDE SEQUENCE [LARGE SCALE GENOMIC DNA]</scope>
    <source>
        <strain evidence="6">DSM 4125</strain>
    </source>
</reference>
<dbReference type="GO" id="GO:0003700">
    <property type="term" value="F:DNA-binding transcription factor activity"/>
    <property type="evidence" value="ECO:0007669"/>
    <property type="project" value="InterPro"/>
</dbReference>
<dbReference type="Pfam" id="PF12833">
    <property type="entry name" value="HTH_18"/>
    <property type="match status" value="1"/>
</dbReference>
<dbReference type="STRING" id="1028.SAMN05661096_01309"/>
<feature type="domain" description="HTH araC/xylS-type" evidence="4">
    <location>
        <begin position="75"/>
        <end position="179"/>
    </location>
</feature>
<dbReference type="GO" id="GO:0043565">
    <property type="term" value="F:sequence-specific DNA binding"/>
    <property type="evidence" value="ECO:0007669"/>
    <property type="project" value="InterPro"/>
</dbReference>
<dbReference type="EMBL" id="FXAW01000002">
    <property type="protein sequence ID" value="SMG22854.1"/>
    <property type="molecule type" value="Genomic_DNA"/>
</dbReference>
<protein>
    <submittedName>
        <fullName evidence="5">AraC-type DNA-binding protein</fullName>
    </submittedName>
</protein>
<evidence type="ECO:0000256" key="2">
    <source>
        <dbReference type="ARBA" id="ARBA00023125"/>
    </source>
</evidence>
<gene>
    <name evidence="5" type="ORF">SAMN05661096_01309</name>
</gene>
<dbReference type="PANTHER" id="PTHR43280">
    <property type="entry name" value="ARAC-FAMILY TRANSCRIPTIONAL REGULATOR"/>
    <property type="match status" value="1"/>
</dbReference>
<dbReference type="AlphaFoldDB" id="A0A1X7J7A7"/>
<dbReference type="Gene3D" id="1.10.10.60">
    <property type="entry name" value="Homeodomain-like"/>
    <property type="match status" value="1"/>
</dbReference>
<evidence type="ECO:0000256" key="3">
    <source>
        <dbReference type="ARBA" id="ARBA00023163"/>
    </source>
</evidence>
<dbReference type="InterPro" id="IPR009057">
    <property type="entry name" value="Homeodomain-like_sf"/>
</dbReference>
<dbReference type="OrthoDB" id="952277at2"/>
<keyword evidence="1" id="KW-0805">Transcription regulation</keyword>
<dbReference type="PRINTS" id="PR00032">
    <property type="entry name" value="HTHARAC"/>
</dbReference>
<evidence type="ECO:0000256" key="1">
    <source>
        <dbReference type="ARBA" id="ARBA00023015"/>
    </source>
</evidence>
<keyword evidence="2 5" id="KW-0238">DNA-binding</keyword>
<evidence type="ECO:0000313" key="5">
    <source>
        <dbReference type="EMBL" id="SMG22854.1"/>
    </source>
</evidence>
<evidence type="ECO:0000259" key="4">
    <source>
        <dbReference type="PROSITE" id="PS01124"/>
    </source>
</evidence>
<dbReference type="InterPro" id="IPR018062">
    <property type="entry name" value="HTH_AraC-typ_CS"/>
</dbReference>
<accession>A0A1X7J7A7</accession>
<dbReference type="PROSITE" id="PS00041">
    <property type="entry name" value="HTH_ARAC_FAMILY_1"/>
    <property type="match status" value="1"/>
</dbReference>
<dbReference type="PANTHER" id="PTHR43280:SF31">
    <property type="entry name" value="TRANSCRIPTIONAL REGULATORY PROTEIN"/>
    <property type="match status" value="1"/>
</dbReference>
<keyword evidence="3" id="KW-0804">Transcription</keyword>
<dbReference type="RefSeq" id="WP_013454187.1">
    <property type="nucleotide sequence ID" value="NZ_FXAW01000002.1"/>
</dbReference>
<sequence>MTDSKILHIKNMVCPRCITAVKQLMEELEIPFQNVELGKIELKKGLGDEEKSRLNEGLETVGFSLIDDRKSRLIEQMKNLIVQKIHHSQEVLDVKWADLIADQLNYDYKYLGMLFSSVESITLEQYIIRQKIERIKELLIYDELTLSQIAFQLGYSSSAHLSSQFKKVTGMTPSQFKSTIDRKRNTLDNI</sequence>
<evidence type="ECO:0000313" key="6">
    <source>
        <dbReference type="Proteomes" id="UP000193804"/>
    </source>
</evidence>
<name>A0A1X7J7A7_9BACT</name>
<keyword evidence="6" id="KW-1185">Reference proteome</keyword>
<organism evidence="5 6">
    <name type="scientific">Marivirga sericea</name>
    <dbReference type="NCBI Taxonomy" id="1028"/>
    <lineage>
        <taxon>Bacteria</taxon>
        <taxon>Pseudomonadati</taxon>
        <taxon>Bacteroidota</taxon>
        <taxon>Cytophagia</taxon>
        <taxon>Cytophagales</taxon>
        <taxon>Marivirgaceae</taxon>
        <taxon>Marivirga</taxon>
    </lineage>
</organism>